<gene>
    <name evidence="1" type="ORF">QAD02_001345</name>
</gene>
<evidence type="ECO:0000313" key="1">
    <source>
        <dbReference type="EMBL" id="KAJ8670086.1"/>
    </source>
</evidence>
<proteinExistence type="predicted"/>
<dbReference type="Proteomes" id="UP001239111">
    <property type="component" value="Chromosome 3"/>
</dbReference>
<name>A0ACC2NG75_9HYME</name>
<evidence type="ECO:0000313" key="2">
    <source>
        <dbReference type="Proteomes" id="UP001239111"/>
    </source>
</evidence>
<protein>
    <submittedName>
        <fullName evidence="1">Uncharacterized protein</fullName>
    </submittedName>
</protein>
<keyword evidence="2" id="KW-1185">Reference proteome</keyword>
<comment type="caution">
    <text evidence="1">The sequence shown here is derived from an EMBL/GenBank/DDBJ whole genome shotgun (WGS) entry which is preliminary data.</text>
</comment>
<accession>A0ACC2NG75</accession>
<sequence>MDSLSNQIMGSERNITFPIHEVDSLISVTIMLLPTFIPSWKLGQDFQKDTDDQMTVPTFEPHWSNEIQGVRFFYLGNQPEIPSKFVGVVLEGYYPHENSPMG</sequence>
<dbReference type="EMBL" id="CM056743">
    <property type="protein sequence ID" value="KAJ8670086.1"/>
    <property type="molecule type" value="Genomic_DNA"/>
</dbReference>
<reference evidence="1" key="1">
    <citation type="submission" date="2023-04" db="EMBL/GenBank/DDBJ databases">
        <title>A chromosome-level genome assembly of the parasitoid wasp Eretmocerus hayati.</title>
        <authorList>
            <person name="Zhong Y."/>
            <person name="Liu S."/>
            <person name="Liu Y."/>
        </authorList>
    </citation>
    <scope>NUCLEOTIDE SEQUENCE</scope>
    <source>
        <strain evidence="1">ZJU_SS_LIU_2023</strain>
    </source>
</reference>
<organism evidence="1 2">
    <name type="scientific">Eretmocerus hayati</name>
    <dbReference type="NCBI Taxonomy" id="131215"/>
    <lineage>
        <taxon>Eukaryota</taxon>
        <taxon>Metazoa</taxon>
        <taxon>Ecdysozoa</taxon>
        <taxon>Arthropoda</taxon>
        <taxon>Hexapoda</taxon>
        <taxon>Insecta</taxon>
        <taxon>Pterygota</taxon>
        <taxon>Neoptera</taxon>
        <taxon>Endopterygota</taxon>
        <taxon>Hymenoptera</taxon>
        <taxon>Apocrita</taxon>
        <taxon>Proctotrupomorpha</taxon>
        <taxon>Chalcidoidea</taxon>
        <taxon>Aphelinidae</taxon>
        <taxon>Aphelininae</taxon>
        <taxon>Eretmocerus</taxon>
    </lineage>
</organism>